<dbReference type="PROSITE" id="PS50885">
    <property type="entry name" value="HAMP"/>
    <property type="match status" value="1"/>
</dbReference>
<keyword evidence="4" id="KW-0597">Phosphoprotein</keyword>
<dbReference type="GO" id="GO:0000155">
    <property type="term" value="F:phosphorelay sensor kinase activity"/>
    <property type="evidence" value="ECO:0007669"/>
    <property type="project" value="InterPro"/>
</dbReference>
<dbReference type="Pfam" id="PF00672">
    <property type="entry name" value="HAMP"/>
    <property type="match status" value="1"/>
</dbReference>
<evidence type="ECO:0000313" key="15">
    <source>
        <dbReference type="Proteomes" id="UP000324015"/>
    </source>
</evidence>
<evidence type="ECO:0000256" key="10">
    <source>
        <dbReference type="SAM" id="MobiDB-lite"/>
    </source>
</evidence>
<dbReference type="SMART" id="SM00387">
    <property type="entry name" value="HATPase_c"/>
    <property type="match status" value="1"/>
</dbReference>
<dbReference type="Pfam" id="PF00512">
    <property type="entry name" value="HisKA"/>
    <property type="match status" value="1"/>
</dbReference>
<accession>A0A5P2CQZ1</accession>
<dbReference type="InterPro" id="IPR003660">
    <property type="entry name" value="HAMP_dom"/>
</dbReference>
<evidence type="ECO:0000256" key="9">
    <source>
        <dbReference type="ARBA" id="ARBA00023012"/>
    </source>
</evidence>
<dbReference type="InterPro" id="IPR003661">
    <property type="entry name" value="HisK_dim/P_dom"/>
</dbReference>
<dbReference type="InterPro" id="IPR036890">
    <property type="entry name" value="HATPase_C_sf"/>
</dbReference>
<dbReference type="EC" id="2.7.13.3" evidence="3"/>
<keyword evidence="5" id="KW-0808">Transferase</keyword>
<dbReference type="PANTHER" id="PTHR45436:SF5">
    <property type="entry name" value="SENSOR HISTIDINE KINASE TRCS"/>
    <property type="match status" value="1"/>
</dbReference>
<dbReference type="CDD" id="cd00082">
    <property type="entry name" value="HisKA"/>
    <property type="match status" value="1"/>
</dbReference>
<feature type="transmembrane region" description="Helical" evidence="11">
    <location>
        <begin position="56"/>
        <end position="79"/>
    </location>
</feature>
<reference evidence="14 15" key="1">
    <citation type="submission" date="2018-05" db="EMBL/GenBank/DDBJ databases">
        <title>Streptomyces venezuelae.</title>
        <authorList>
            <person name="Kim W."/>
            <person name="Lee N."/>
            <person name="Cho B.-K."/>
        </authorList>
    </citation>
    <scope>NUCLEOTIDE SEQUENCE [LARGE SCALE GENOMIC DNA]</scope>
    <source>
        <strain evidence="14 15">ATCC 14585</strain>
    </source>
</reference>
<evidence type="ECO:0000256" key="2">
    <source>
        <dbReference type="ARBA" id="ARBA00004236"/>
    </source>
</evidence>
<dbReference type="SMART" id="SM00388">
    <property type="entry name" value="HisKA"/>
    <property type="match status" value="1"/>
</dbReference>
<keyword evidence="8 11" id="KW-1133">Transmembrane helix</keyword>
<feature type="domain" description="Histidine kinase" evidence="12">
    <location>
        <begin position="221"/>
        <end position="433"/>
    </location>
</feature>
<evidence type="ECO:0000259" key="13">
    <source>
        <dbReference type="PROSITE" id="PS50885"/>
    </source>
</evidence>
<dbReference type="Pfam" id="PF02518">
    <property type="entry name" value="HATPase_c"/>
    <property type="match status" value="1"/>
</dbReference>
<dbReference type="InterPro" id="IPR050428">
    <property type="entry name" value="TCS_sensor_his_kinase"/>
</dbReference>
<dbReference type="EMBL" id="CP029191">
    <property type="protein sequence ID" value="QES45324.1"/>
    <property type="molecule type" value="Genomic_DNA"/>
</dbReference>
<gene>
    <name evidence="14" type="ORF">DEJ49_33855</name>
</gene>
<keyword evidence="11" id="KW-0472">Membrane</keyword>
<dbReference type="CDD" id="cd06225">
    <property type="entry name" value="HAMP"/>
    <property type="match status" value="1"/>
</dbReference>
<dbReference type="Gene3D" id="3.30.565.10">
    <property type="entry name" value="Histidine kinase-like ATPase, C-terminal domain"/>
    <property type="match status" value="1"/>
</dbReference>
<evidence type="ECO:0000256" key="5">
    <source>
        <dbReference type="ARBA" id="ARBA00022679"/>
    </source>
</evidence>
<feature type="domain" description="HAMP" evidence="13">
    <location>
        <begin position="160"/>
        <end position="213"/>
    </location>
</feature>
<evidence type="ECO:0000256" key="7">
    <source>
        <dbReference type="ARBA" id="ARBA00022777"/>
    </source>
</evidence>
<dbReference type="GO" id="GO:0005886">
    <property type="term" value="C:plasma membrane"/>
    <property type="evidence" value="ECO:0007669"/>
    <property type="project" value="UniProtKB-SubCell"/>
</dbReference>
<comment type="subcellular location">
    <subcellularLocation>
        <location evidence="2">Cell membrane</location>
    </subcellularLocation>
</comment>
<dbReference type="Gene3D" id="1.10.287.130">
    <property type="match status" value="1"/>
</dbReference>
<dbReference type="SUPFAM" id="SSF55874">
    <property type="entry name" value="ATPase domain of HSP90 chaperone/DNA topoisomerase II/histidine kinase"/>
    <property type="match status" value="1"/>
</dbReference>
<dbReference type="PANTHER" id="PTHR45436">
    <property type="entry name" value="SENSOR HISTIDINE KINASE YKOH"/>
    <property type="match status" value="1"/>
</dbReference>
<dbReference type="SMART" id="SM00304">
    <property type="entry name" value="HAMP"/>
    <property type="match status" value="1"/>
</dbReference>
<evidence type="ECO:0000259" key="12">
    <source>
        <dbReference type="PROSITE" id="PS50109"/>
    </source>
</evidence>
<evidence type="ECO:0000313" key="14">
    <source>
        <dbReference type="EMBL" id="QES45324.1"/>
    </source>
</evidence>
<keyword evidence="9" id="KW-0902">Two-component regulatory system</keyword>
<organism evidence="14 15">
    <name type="scientific">Streptomyces venezuelae</name>
    <dbReference type="NCBI Taxonomy" id="54571"/>
    <lineage>
        <taxon>Bacteria</taxon>
        <taxon>Bacillati</taxon>
        <taxon>Actinomycetota</taxon>
        <taxon>Actinomycetes</taxon>
        <taxon>Kitasatosporales</taxon>
        <taxon>Streptomycetaceae</taxon>
        <taxon>Streptomyces</taxon>
    </lineage>
</organism>
<evidence type="ECO:0000256" key="11">
    <source>
        <dbReference type="SAM" id="Phobius"/>
    </source>
</evidence>
<dbReference type="Proteomes" id="UP000324015">
    <property type="component" value="Chromosome"/>
</dbReference>
<comment type="catalytic activity">
    <reaction evidence="1">
        <text>ATP + protein L-histidine = ADP + protein N-phospho-L-histidine.</text>
        <dbReference type="EC" id="2.7.13.3"/>
    </reaction>
</comment>
<feature type="region of interest" description="Disordered" evidence="10">
    <location>
        <begin position="1"/>
        <end position="39"/>
    </location>
</feature>
<evidence type="ECO:0000256" key="6">
    <source>
        <dbReference type="ARBA" id="ARBA00022692"/>
    </source>
</evidence>
<dbReference type="InterPro" id="IPR005467">
    <property type="entry name" value="His_kinase_dom"/>
</dbReference>
<dbReference type="InterPro" id="IPR003594">
    <property type="entry name" value="HATPase_dom"/>
</dbReference>
<evidence type="ECO:0000256" key="3">
    <source>
        <dbReference type="ARBA" id="ARBA00012438"/>
    </source>
</evidence>
<evidence type="ECO:0000256" key="4">
    <source>
        <dbReference type="ARBA" id="ARBA00022553"/>
    </source>
</evidence>
<evidence type="ECO:0000256" key="1">
    <source>
        <dbReference type="ARBA" id="ARBA00000085"/>
    </source>
</evidence>
<dbReference type="SUPFAM" id="SSF47384">
    <property type="entry name" value="Homodimeric domain of signal transducing histidine kinase"/>
    <property type="match status" value="1"/>
</dbReference>
<keyword evidence="7 14" id="KW-0418">Kinase</keyword>
<feature type="compositionally biased region" description="Basic residues" evidence="10">
    <location>
        <begin position="1"/>
        <end position="28"/>
    </location>
</feature>
<dbReference type="InterPro" id="IPR036097">
    <property type="entry name" value="HisK_dim/P_sf"/>
</dbReference>
<sequence>MTKRLRSAARSARSRTARSRPARSRPARSHGTPTRAVPPRAGLVSRLVPRRVRMRLTLLYGLLFVISGAVLLTITYLLVNRPTSTVLVSRRGGSGSPGDAGVHMYTRDEVPGAVDSFAHAQQQQAVRQHAAEMQHLLTQSGIALAIMSVIAIGLGWVVAGRVLRPLRTITSTVQRISAHNVHERLAVEGPGDELKDLADTVDGLLGRLEAALDSHKRFVANAAHELRTPLTVEHALLEESLIDREATVDSFRSNFERLLTLSEQQARLLESLLTLSGSERGLDRREPLDLAELTGSVLVGARKEADHRNLRVEAHLHPASLWGDDALVERLVANLVDNAMGYNVPDGWVTVVTGVRGGCAFVRVSNTGPRIPPTGVSRLFEPFQRIGRKADNGHHGLGLSIVRSIAAAHDATLNAHARPQGGLVVEVGFPLRTTAPATESYDAGSRSLSPAPE</sequence>
<evidence type="ECO:0000256" key="8">
    <source>
        <dbReference type="ARBA" id="ARBA00022989"/>
    </source>
</evidence>
<dbReference type="AlphaFoldDB" id="A0A5P2CQZ1"/>
<protein>
    <recommendedName>
        <fullName evidence="3">histidine kinase</fullName>
        <ecNumber evidence="3">2.7.13.3</ecNumber>
    </recommendedName>
</protein>
<feature type="transmembrane region" description="Helical" evidence="11">
    <location>
        <begin position="142"/>
        <end position="163"/>
    </location>
</feature>
<proteinExistence type="predicted"/>
<dbReference type="Gene3D" id="6.10.340.10">
    <property type="match status" value="1"/>
</dbReference>
<name>A0A5P2CQZ1_STRVZ</name>
<dbReference type="PROSITE" id="PS50109">
    <property type="entry name" value="HIS_KIN"/>
    <property type="match status" value="1"/>
</dbReference>
<dbReference type="SUPFAM" id="SSF158472">
    <property type="entry name" value="HAMP domain-like"/>
    <property type="match status" value="1"/>
</dbReference>
<keyword evidence="6 11" id="KW-0812">Transmembrane</keyword>